<dbReference type="KEGG" id="ruv:EC9_48650"/>
<reference evidence="2 3" key="1">
    <citation type="submission" date="2019-02" db="EMBL/GenBank/DDBJ databases">
        <title>Deep-cultivation of Planctomycetes and their phenomic and genomic characterization uncovers novel biology.</title>
        <authorList>
            <person name="Wiegand S."/>
            <person name="Jogler M."/>
            <person name="Boedeker C."/>
            <person name="Pinto D."/>
            <person name="Vollmers J."/>
            <person name="Rivas-Marin E."/>
            <person name="Kohn T."/>
            <person name="Peeters S.H."/>
            <person name="Heuer A."/>
            <person name="Rast P."/>
            <person name="Oberbeckmann S."/>
            <person name="Bunk B."/>
            <person name="Jeske O."/>
            <person name="Meyerdierks A."/>
            <person name="Storesund J.E."/>
            <person name="Kallscheuer N."/>
            <person name="Luecker S."/>
            <person name="Lage O.M."/>
            <person name="Pohl T."/>
            <person name="Merkel B.J."/>
            <person name="Hornburger P."/>
            <person name="Mueller R.-W."/>
            <person name="Bruemmer F."/>
            <person name="Labrenz M."/>
            <person name="Spormann A.M."/>
            <person name="Op den Camp H."/>
            <person name="Overmann J."/>
            <person name="Amann R."/>
            <person name="Jetten M.S.M."/>
            <person name="Mascher T."/>
            <person name="Medema M.H."/>
            <person name="Devos D.P."/>
            <person name="Kaster A.-K."/>
            <person name="Ovreas L."/>
            <person name="Rohde M."/>
            <person name="Galperin M.Y."/>
            <person name="Jogler C."/>
        </authorList>
    </citation>
    <scope>NUCLEOTIDE SEQUENCE [LARGE SCALE GENOMIC DNA]</scope>
    <source>
        <strain evidence="2 3">EC9</strain>
    </source>
</reference>
<protein>
    <recommendedName>
        <fullName evidence="4">Glycosyl hydrolase-like 10 domain-containing protein</fullName>
    </recommendedName>
</protein>
<feature type="compositionally biased region" description="Basic and acidic residues" evidence="1">
    <location>
        <begin position="49"/>
        <end position="60"/>
    </location>
</feature>
<feature type="compositionally biased region" description="Low complexity" evidence="1">
    <location>
        <begin position="1242"/>
        <end position="1258"/>
    </location>
</feature>
<organism evidence="2 3">
    <name type="scientific">Rosistilla ulvae</name>
    <dbReference type="NCBI Taxonomy" id="1930277"/>
    <lineage>
        <taxon>Bacteria</taxon>
        <taxon>Pseudomonadati</taxon>
        <taxon>Planctomycetota</taxon>
        <taxon>Planctomycetia</taxon>
        <taxon>Pirellulales</taxon>
        <taxon>Pirellulaceae</taxon>
        <taxon>Rosistilla</taxon>
    </lineage>
</organism>
<proteinExistence type="predicted"/>
<dbReference type="Proteomes" id="UP000319557">
    <property type="component" value="Chromosome"/>
</dbReference>
<feature type="compositionally biased region" description="Basic and acidic residues" evidence="1">
    <location>
        <begin position="1354"/>
        <end position="1366"/>
    </location>
</feature>
<evidence type="ECO:0000256" key="1">
    <source>
        <dbReference type="SAM" id="MobiDB-lite"/>
    </source>
</evidence>
<sequence>MNRLNQITRTLLIAMLIGHAAARAEEVQPFSKRTDVGQRTPPLPPFQNKRGEPQRPVDAESRAVGFKRVWVEWESERPQRITGKMALRGSEILNFQRLGTVGDEVASVQWSVDEIDIFAGLPQTHGGFVFEADLTETTVLLFGVQGESAIGSTAETHQIDLATLARKQAVYELPGDIRVVARVEPMPTKLIYPRRHLIFSPGETFRFEVLLDEVPTRANTEMKLTATLKPARGGAPLSEVVQDVMTDALGQFQDLRDFAIPLPATEGAYEIDLQIRSSVNTAGSSRSLLHSRRQVQVLVVDESNPQQDSVDTTAWELLQDVEVDQLAEVVNSPRRSGGQRAEGDKTSVTRAVQLEGAVAGRPHILELVCSGDETAEYHVSVLRDAGSVVETMIESTFSVDPRAGETATHQLVFWPSADDIAVLVTRQSVSPQPSSTRMRIYAGPKSLPAVSLRGVTGQRVVAAHLDSPALDLRLGGTHLQSPLDKDLKDWQFYLDSTARQAQLLNNAGYSAAMVTVAGGGGSIYPSSFIEPSMLFDNGERIPHGGGSPRKDVLELMFRMYDRHQMVLIPTVRFDFPLAALESQILRGNRSLRMRNDQQQTWWEASPKAPPQGPYYNPAHPAVQAEMHRIVQELVDAYSHHISFGGVAIVVDDQTYVQFPGEHWGADPEAHAAFVAQQNQTNRDSETSSLVGDELREWRDARLGAMFLGLGKTLADGQSNHKLYVIDRLTQPTAGHRALRDAFSDAPSAETSVVWVDALQVDIDGQASSPIHAEEAEDVTSPAPVVTLAKQAGLLLPEDALVQAIGPAGRSGVIEQIAASDADLIVHPLRDLSLGQIEARRNLFTAIGSLPSGRFEPVVSSQTDDPMMMLRSAASSVARYGYVVNNSAWATDVQIRFNDLAGLEVQTVSDAATSRPSDHVWQVRVEPYDMVAFRVPKSDCQIVDWSIQRDRAIAAQMRDWLATLNQHLDAAMNLQLEESTLLPNADFSEVDTEGQIAHWELAHGAGMKLRLDDDDSQVDKTLCIETESPLGWPTPPVAWARSAWIGIPESKRVLFVGRMRAEDDFATTRVKMVVAGQTGGQAYEESIWIDGSLPESVRVEHDVATDTPYRQAGIQILDLPDDPGDRLQVRFEVYNGGKVWIDQVAVYDRFLTSEEVDEVGAMHDDAVAGIDANDFGPYLQLRKLPLADTLMNQTAVVLSEIEASQGEKAGETIASIDDAGSDADKALPQLAAAEPADPPAAKPSPRQTAATTVERAAAAPSRDSVDRRASIAALDALGFGMIGSEPAPESPGQLQVASRAMLEAELAKQTRPARTAAAPKQDPKPAAKPSLGQRIVGWFRGGTDQQATDEAVADGSDRPSDQAEQTERVSGFQIWKSRRK</sequence>
<evidence type="ECO:0000313" key="2">
    <source>
        <dbReference type="EMBL" id="QDS90651.1"/>
    </source>
</evidence>
<evidence type="ECO:0008006" key="4">
    <source>
        <dbReference type="Google" id="ProtNLM"/>
    </source>
</evidence>
<dbReference type="EMBL" id="CP036261">
    <property type="protein sequence ID" value="QDS90651.1"/>
    <property type="molecule type" value="Genomic_DNA"/>
</dbReference>
<accession>A0A517M6Y8</accession>
<evidence type="ECO:0000313" key="3">
    <source>
        <dbReference type="Proteomes" id="UP000319557"/>
    </source>
</evidence>
<feature type="region of interest" description="Disordered" evidence="1">
    <location>
        <begin position="1305"/>
        <end position="1379"/>
    </location>
</feature>
<feature type="region of interest" description="Disordered" evidence="1">
    <location>
        <begin position="1232"/>
        <end position="1265"/>
    </location>
</feature>
<keyword evidence="3" id="KW-1185">Reference proteome</keyword>
<dbReference type="RefSeq" id="WP_218934376.1">
    <property type="nucleotide sequence ID" value="NZ_CP036261.1"/>
</dbReference>
<name>A0A517M6Y8_9BACT</name>
<gene>
    <name evidence="2" type="ORF">EC9_48650</name>
</gene>
<feature type="region of interest" description="Disordered" evidence="1">
    <location>
        <begin position="28"/>
        <end position="60"/>
    </location>
</feature>